<reference evidence="6 7" key="1">
    <citation type="submission" date="2018-11" db="EMBL/GenBank/DDBJ databases">
        <title>Genome assembly of Steccherinum ochraceum LE-BIN_3174, the white-rot fungus of the Steccherinaceae family (The Residual Polyporoid clade, Polyporales, Basidiomycota).</title>
        <authorList>
            <person name="Fedorova T.V."/>
            <person name="Glazunova O.A."/>
            <person name="Landesman E.O."/>
            <person name="Moiseenko K.V."/>
            <person name="Psurtseva N.V."/>
            <person name="Savinova O.S."/>
            <person name="Shakhova N.V."/>
            <person name="Tyazhelova T.V."/>
            <person name="Vasina D.V."/>
        </authorList>
    </citation>
    <scope>NUCLEOTIDE SEQUENCE [LARGE SCALE GENOMIC DNA]</scope>
    <source>
        <strain evidence="6 7">LE-BIN_3174</strain>
    </source>
</reference>
<evidence type="ECO:0000313" key="7">
    <source>
        <dbReference type="Proteomes" id="UP000292702"/>
    </source>
</evidence>
<dbReference type="PANTHER" id="PTHR11042">
    <property type="entry name" value="EUKARYOTIC TRANSLATION INITIATION FACTOR 2-ALPHA KINASE EIF2-ALPHA KINASE -RELATED"/>
    <property type="match status" value="1"/>
</dbReference>
<evidence type="ECO:0000313" key="6">
    <source>
        <dbReference type="EMBL" id="TCD66664.1"/>
    </source>
</evidence>
<evidence type="ECO:0000256" key="3">
    <source>
        <dbReference type="ARBA" id="ARBA00022777"/>
    </source>
</evidence>
<dbReference type="AlphaFoldDB" id="A0A4R0RVB3"/>
<accession>A0A4R0RVB3</accession>
<dbReference type="EMBL" id="RWJN01000126">
    <property type="protein sequence ID" value="TCD66664.1"/>
    <property type="molecule type" value="Genomic_DNA"/>
</dbReference>
<feature type="domain" description="Protein kinase" evidence="5">
    <location>
        <begin position="74"/>
        <end position="323"/>
    </location>
</feature>
<evidence type="ECO:0000256" key="2">
    <source>
        <dbReference type="ARBA" id="ARBA00022741"/>
    </source>
</evidence>
<organism evidence="6 7">
    <name type="scientific">Steccherinum ochraceum</name>
    <dbReference type="NCBI Taxonomy" id="92696"/>
    <lineage>
        <taxon>Eukaryota</taxon>
        <taxon>Fungi</taxon>
        <taxon>Dikarya</taxon>
        <taxon>Basidiomycota</taxon>
        <taxon>Agaricomycotina</taxon>
        <taxon>Agaricomycetes</taxon>
        <taxon>Polyporales</taxon>
        <taxon>Steccherinaceae</taxon>
        <taxon>Steccherinum</taxon>
    </lineage>
</organism>
<keyword evidence="7" id="KW-1185">Reference proteome</keyword>
<dbReference type="SUPFAM" id="SSF56112">
    <property type="entry name" value="Protein kinase-like (PK-like)"/>
    <property type="match status" value="1"/>
</dbReference>
<proteinExistence type="predicted"/>
<evidence type="ECO:0000259" key="5">
    <source>
        <dbReference type="SMART" id="SM00220"/>
    </source>
</evidence>
<dbReference type="Proteomes" id="UP000292702">
    <property type="component" value="Unassembled WGS sequence"/>
</dbReference>
<dbReference type="InterPro" id="IPR011009">
    <property type="entry name" value="Kinase-like_dom_sf"/>
</dbReference>
<protein>
    <recommendedName>
        <fullName evidence="5">Protein kinase domain-containing protein</fullName>
    </recommendedName>
</protein>
<keyword evidence="4" id="KW-0067">ATP-binding</keyword>
<dbReference type="GO" id="GO:0005524">
    <property type="term" value="F:ATP binding"/>
    <property type="evidence" value="ECO:0007669"/>
    <property type="project" value="UniProtKB-KW"/>
</dbReference>
<keyword evidence="2" id="KW-0547">Nucleotide-binding</keyword>
<dbReference type="GO" id="GO:0005634">
    <property type="term" value="C:nucleus"/>
    <property type="evidence" value="ECO:0007669"/>
    <property type="project" value="TreeGrafter"/>
</dbReference>
<comment type="caution">
    <text evidence="6">The sequence shown here is derived from an EMBL/GenBank/DDBJ whole genome shotgun (WGS) entry which is preliminary data.</text>
</comment>
<keyword evidence="3" id="KW-0418">Kinase</keyword>
<dbReference type="SMART" id="SM00220">
    <property type="entry name" value="S_TKc"/>
    <property type="match status" value="1"/>
</dbReference>
<dbReference type="GO" id="GO:0004672">
    <property type="term" value="F:protein kinase activity"/>
    <property type="evidence" value="ECO:0007669"/>
    <property type="project" value="InterPro"/>
</dbReference>
<dbReference type="InterPro" id="IPR050339">
    <property type="entry name" value="CC_SR_Kinase"/>
</dbReference>
<gene>
    <name evidence="6" type="ORF">EIP91_001082</name>
</gene>
<dbReference type="Gene3D" id="1.10.510.10">
    <property type="entry name" value="Transferase(Phosphotransferase) domain 1"/>
    <property type="match status" value="1"/>
</dbReference>
<evidence type="ECO:0000256" key="4">
    <source>
        <dbReference type="ARBA" id="ARBA00022840"/>
    </source>
</evidence>
<evidence type="ECO:0000256" key="1">
    <source>
        <dbReference type="ARBA" id="ARBA00022679"/>
    </source>
</evidence>
<dbReference type="OrthoDB" id="5987198at2759"/>
<sequence length="368" mass="41819">MSKQRADYLRERSAGTSAGYTGVAALLPGEVLWRERYTYLEAHGYVLRQRYRPDWVPSWLNTGFAPYSCEDSIMSLEDQILDAVRLRDNLTVAIKIVSSASEEITIARLLSSAESSRNPNNHCVPIEDVIPDPLNPNKSLLIMPYLRPFDSPPFEVVEEVMDFIKQTLEGLCFIHSQGIAHRDCTSGNIMMDGRSLFPDGHHPVYKRATQDISGEARHFNRVGRSIRYYYIDFGMSSHFKGDESPYVLGAKGGDQDVPELSNEYPYNAFMVDIFILGHLYEMEFLQVYLGLSFLEPLVSALTHSQPERRPTAESALRMFHDIHQGLNHTHLHWRLRKRSESGTERVVYDTISAAKMGLSLVRRGIMGS</sequence>
<keyword evidence="1" id="KW-0808">Transferase</keyword>
<dbReference type="InterPro" id="IPR000719">
    <property type="entry name" value="Prot_kinase_dom"/>
</dbReference>
<name>A0A4R0RVB3_9APHY</name>
<dbReference type="GO" id="GO:0005737">
    <property type="term" value="C:cytoplasm"/>
    <property type="evidence" value="ECO:0007669"/>
    <property type="project" value="TreeGrafter"/>
</dbReference>